<dbReference type="Proteomes" id="UP000228510">
    <property type="component" value="Unassembled WGS sequence"/>
</dbReference>
<dbReference type="AlphaFoldDB" id="A0A2H0UZQ3"/>
<reference evidence="2" key="1">
    <citation type="submission" date="2017-09" db="EMBL/GenBank/DDBJ databases">
        <title>Depth-based differentiation of microbial function through sediment-hosted aquifers and enrichment of novel symbionts in the deep terrestrial subsurface.</title>
        <authorList>
            <person name="Probst A.J."/>
            <person name="Ladd B."/>
            <person name="Jarett J.K."/>
            <person name="Geller-Mcgrath D.E."/>
            <person name="Sieber C.M.K."/>
            <person name="Emerson J.B."/>
            <person name="Anantharaman K."/>
            <person name="Thomas B.C."/>
            <person name="Malmstrom R."/>
            <person name="Stieglmeier M."/>
            <person name="Klingl A."/>
            <person name="Woyke T."/>
            <person name="Ryan C.M."/>
            <person name="Banfield J.F."/>
        </authorList>
    </citation>
    <scope>NUCLEOTIDE SEQUENCE [LARGE SCALE GENOMIC DNA]</scope>
</reference>
<dbReference type="EMBL" id="PFAT01000030">
    <property type="protein sequence ID" value="PIR92302.1"/>
    <property type="molecule type" value="Genomic_DNA"/>
</dbReference>
<organism evidence="1 2">
    <name type="scientific">Candidatus Falkowbacteria bacterium CG10_big_fil_rev_8_21_14_0_10_44_15</name>
    <dbReference type="NCBI Taxonomy" id="1974569"/>
    <lineage>
        <taxon>Bacteria</taxon>
        <taxon>Candidatus Falkowiibacteriota</taxon>
    </lineage>
</organism>
<name>A0A2H0UZQ3_9BACT</name>
<gene>
    <name evidence="1" type="ORF">COU01_02460</name>
</gene>
<comment type="caution">
    <text evidence="1">The sequence shown here is derived from an EMBL/GenBank/DDBJ whole genome shotgun (WGS) entry which is preliminary data.</text>
</comment>
<evidence type="ECO:0000313" key="2">
    <source>
        <dbReference type="Proteomes" id="UP000228510"/>
    </source>
</evidence>
<proteinExistence type="predicted"/>
<accession>A0A2H0UZQ3</accession>
<sequence length="313" mass="34555">MTIQQIYKLAVELGIKHDLRGPAKVKKYLERAKKKYEKLPKDEQAEFDAEKLTNPYSDTRVLNDTGKQVKKVLVGIDMEAPELLLADKLSDIDLVIAHHPEGPALASLHDVMDLQAEVLAQYGVPINIAESVLRPRISEVSRGISPINHDRAVDAAKILNLGFMCAHTPCDNMAASFMTKFIAKKKPETVGEILEALKEIPEYKEAARRKAGPMLFTGSPENSAGKIVVTEFTGGTEGSKEMYEKIAAAGIGTVIGMHMHEEHRKEAEKYHINVVIAGHMSSDSLGVNLFLDELERKGIKITPVSGLIRVKRK</sequence>
<dbReference type="InterPro" id="IPR036069">
    <property type="entry name" value="DUF34/NIF3_sf"/>
</dbReference>
<protein>
    <submittedName>
        <fullName evidence="1">NGG1p interacting factor NIF3</fullName>
    </submittedName>
</protein>
<evidence type="ECO:0000313" key="1">
    <source>
        <dbReference type="EMBL" id="PIR92302.1"/>
    </source>
</evidence>
<dbReference type="SUPFAM" id="SSF102705">
    <property type="entry name" value="NIF3 (NGG1p interacting factor 3)-like"/>
    <property type="match status" value="1"/>
</dbReference>